<organism evidence="2 3">
    <name type="scientific">Paenibacillus baekrokdamisoli</name>
    <dbReference type="NCBI Taxonomy" id="1712516"/>
    <lineage>
        <taxon>Bacteria</taxon>
        <taxon>Bacillati</taxon>
        <taxon>Bacillota</taxon>
        <taxon>Bacilli</taxon>
        <taxon>Bacillales</taxon>
        <taxon>Paenibacillaceae</taxon>
        <taxon>Paenibacillus</taxon>
    </lineage>
</organism>
<reference evidence="2 3" key="1">
    <citation type="submission" date="2018-11" db="EMBL/GenBank/DDBJ databases">
        <title>Complete genome sequence of Paenibacillus baekrokdamisoli strain KCTC 33723.</title>
        <authorList>
            <person name="Kang S.W."/>
            <person name="Lee K.C."/>
            <person name="Kim K.K."/>
            <person name="Kim J.S."/>
            <person name="Kim D.S."/>
            <person name="Ko S.H."/>
            <person name="Yang S.H."/>
            <person name="Lee J.S."/>
        </authorList>
    </citation>
    <scope>NUCLEOTIDE SEQUENCE [LARGE SCALE GENOMIC DNA]</scope>
    <source>
        <strain evidence="2 3">KCTC 33723</strain>
    </source>
</reference>
<dbReference type="InterPro" id="IPR001119">
    <property type="entry name" value="SLH_dom"/>
</dbReference>
<accession>A0A3G9J4T2</accession>
<dbReference type="EMBL" id="AP019308">
    <property type="protein sequence ID" value="BBH19743.1"/>
    <property type="molecule type" value="Genomic_DNA"/>
</dbReference>
<evidence type="ECO:0000313" key="3">
    <source>
        <dbReference type="Proteomes" id="UP000275368"/>
    </source>
</evidence>
<dbReference type="Pfam" id="PF00395">
    <property type="entry name" value="SLH"/>
    <property type="match status" value="2"/>
</dbReference>
<dbReference type="PROSITE" id="PS51272">
    <property type="entry name" value="SLH"/>
    <property type="match status" value="2"/>
</dbReference>
<evidence type="ECO:0000259" key="1">
    <source>
        <dbReference type="PROSITE" id="PS51272"/>
    </source>
</evidence>
<dbReference type="Proteomes" id="UP000275368">
    <property type="component" value="Chromosome"/>
</dbReference>
<feature type="domain" description="SLH" evidence="1">
    <location>
        <begin position="281"/>
        <end position="340"/>
    </location>
</feature>
<evidence type="ECO:0000313" key="2">
    <source>
        <dbReference type="EMBL" id="BBH19743.1"/>
    </source>
</evidence>
<gene>
    <name evidence="2" type="ORF">Back11_10880</name>
</gene>
<protein>
    <recommendedName>
        <fullName evidence="1">SLH domain-containing protein</fullName>
    </recommendedName>
</protein>
<name>A0A3G9J4T2_9BACL</name>
<feature type="domain" description="SLH" evidence="1">
    <location>
        <begin position="145"/>
        <end position="208"/>
    </location>
</feature>
<sequence length="340" mass="36704">MHASQAFAATPNLKHNAAVAAVNQSGFQDSKVVKGCAKVLGVDEASVTKELKKGKTLSQLATEKGLKKDAFLQKLKNAVATSIDADVTAGAMTKAQADQQKNILPDHLKKQIDNASFGSTLVKNDPTLVQPQNNNTVATVVNTNNENNGLIDINNHWAVKSIKDLVAKGILQGDQNKRFNPDSTVTREALAAMLSRSFNLHADTSAAPSISDVPQDRWSYKNIAATKEFFDMKKDPQGNESFNPTAGAKREDVVVSMVKVLIKKKPSVTLMNAVSADNLLKEKFKDEGSIPVELRPYVATAVQCNLIQGDAQGHFAPTHTITRAETATLLDRMLSSNTVK</sequence>
<keyword evidence="3" id="KW-1185">Reference proteome</keyword>
<dbReference type="PANTHER" id="PTHR43308">
    <property type="entry name" value="OUTER MEMBRANE PROTEIN ALPHA-RELATED"/>
    <property type="match status" value="1"/>
</dbReference>
<proteinExistence type="predicted"/>
<dbReference type="AlphaFoldDB" id="A0A3G9J4T2"/>
<dbReference type="InterPro" id="IPR051465">
    <property type="entry name" value="Cell_Envelope_Struct_Comp"/>
</dbReference>
<dbReference type="PANTHER" id="PTHR43308:SF5">
    <property type="entry name" value="S-LAYER PROTEIN _ PEPTIDOGLYCAN ENDO-BETA-N-ACETYLGLUCOSAMINIDASE"/>
    <property type="match status" value="1"/>
</dbReference>
<dbReference type="KEGG" id="pbk:Back11_10880"/>